<dbReference type="RefSeq" id="WP_093396379.1">
    <property type="nucleotide sequence ID" value="NZ_FOUU01000013.1"/>
</dbReference>
<keyword evidence="4" id="KW-1185">Reference proteome</keyword>
<gene>
    <name evidence="3" type="ORF">SAMN05660836_02586</name>
</gene>
<dbReference type="InterPro" id="IPR010982">
    <property type="entry name" value="Lambda_DNA-bd_dom_sf"/>
</dbReference>
<keyword evidence="1" id="KW-0238">DNA-binding</keyword>
<evidence type="ECO:0000259" key="2">
    <source>
        <dbReference type="PROSITE" id="PS50943"/>
    </source>
</evidence>
<dbReference type="PANTHER" id="PTHR46797:SF19">
    <property type="entry name" value="BLL2473 PROTEIN"/>
    <property type="match status" value="1"/>
</dbReference>
<evidence type="ECO:0000313" key="4">
    <source>
        <dbReference type="Proteomes" id="UP000199611"/>
    </source>
</evidence>
<proteinExistence type="predicted"/>
<sequence>MFKEEQIGRLIRKLRLERKMTQQMLADACGLTKGYLSKIENSKTAPPVSTLINIARALGVEINVFFSNGRPETSITLVKARDRVVVARDGSSFGYSYEPLAHTFPNRKMDPYLLTLPVKVKKQKVFQHEGQEMLFVLEGTMKFFHGDQEFIVEEGDCIYFDASVPHYGVCLGDKEVKCLMVIYSA</sequence>
<dbReference type="Proteomes" id="UP000199611">
    <property type="component" value="Unassembled WGS sequence"/>
</dbReference>
<dbReference type="Gene3D" id="2.60.120.10">
    <property type="entry name" value="Jelly Rolls"/>
    <property type="match status" value="1"/>
</dbReference>
<dbReference type="GO" id="GO:0003700">
    <property type="term" value="F:DNA-binding transcription factor activity"/>
    <property type="evidence" value="ECO:0007669"/>
    <property type="project" value="TreeGrafter"/>
</dbReference>
<name>A0A1I4W338_9BACT</name>
<dbReference type="OrthoDB" id="5343295at2"/>
<dbReference type="CDD" id="cd00093">
    <property type="entry name" value="HTH_XRE"/>
    <property type="match status" value="1"/>
</dbReference>
<protein>
    <submittedName>
        <fullName evidence="3">Transcriptional regulator, XRE family with cupin sensor</fullName>
    </submittedName>
</protein>
<feature type="domain" description="HTH cro/C1-type" evidence="2">
    <location>
        <begin position="11"/>
        <end position="65"/>
    </location>
</feature>
<dbReference type="SUPFAM" id="SSF51182">
    <property type="entry name" value="RmlC-like cupins"/>
    <property type="match status" value="1"/>
</dbReference>
<dbReference type="SMART" id="SM00530">
    <property type="entry name" value="HTH_XRE"/>
    <property type="match status" value="1"/>
</dbReference>
<dbReference type="GO" id="GO:0005829">
    <property type="term" value="C:cytosol"/>
    <property type="evidence" value="ECO:0007669"/>
    <property type="project" value="TreeGrafter"/>
</dbReference>
<accession>A0A1I4W338</accession>
<dbReference type="InterPro" id="IPR011051">
    <property type="entry name" value="RmlC_Cupin_sf"/>
</dbReference>
<dbReference type="InterPro" id="IPR013096">
    <property type="entry name" value="Cupin_2"/>
</dbReference>
<dbReference type="GO" id="GO:0003677">
    <property type="term" value="F:DNA binding"/>
    <property type="evidence" value="ECO:0007669"/>
    <property type="project" value="UniProtKB-KW"/>
</dbReference>
<dbReference type="AlphaFoldDB" id="A0A1I4W338"/>
<dbReference type="PANTHER" id="PTHR46797">
    <property type="entry name" value="HTH-TYPE TRANSCRIPTIONAL REGULATOR"/>
    <property type="match status" value="1"/>
</dbReference>
<dbReference type="Pfam" id="PF01381">
    <property type="entry name" value="HTH_3"/>
    <property type="match status" value="1"/>
</dbReference>
<organism evidence="3 4">
    <name type="scientific">Thermodesulforhabdus norvegica</name>
    <dbReference type="NCBI Taxonomy" id="39841"/>
    <lineage>
        <taxon>Bacteria</taxon>
        <taxon>Pseudomonadati</taxon>
        <taxon>Thermodesulfobacteriota</taxon>
        <taxon>Syntrophobacteria</taxon>
        <taxon>Syntrophobacterales</taxon>
        <taxon>Thermodesulforhabdaceae</taxon>
        <taxon>Thermodesulforhabdus</taxon>
    </lineage>
</organism>
<dbReference type="InterPro" id="IPR001387">
    <property type="entry name" value="Cro/C1-type_HTH"/>
</dbReference>
<dbReference type="InterPro" id="IPR014710">
    <property type="entry name" value="RmlC-like_jellyroll"/>
</dbReference>
<dbReference type="PROSITE" id="PS50943">
    <property type="entry name" value="HTH_CROC1"/>
    <property type="match status" value="1"/>
</dbReference>
<dbReference type="CDD" id="cd02209">
    <property type="entry name" value="cupin_XRE_C"/>
    <property type="match status" value="1"/>
</dbReference>
<reference evidence="3 4" key="1">
    <citation type="submission" date="2016-10" db="EMBL/GenBank/DDBJ databases">
        <authorList>
            <person name="de Groot N.N."/>
        </authorList>
    </citation>
    <scope>NUCLEOTIDE SEQUENCE [LARGE SCALE GENOMIC DNA]</scope>
    <source>
        <strain evidence="3 4">DSM 9990</strain>
    </source>
</reference>
<dbReference type="Gene3D" id="1.10.260.40">
    <property type="entry name" value="lambda repressor-like DNA-binding domains"/>
    <property type="match status" value="1"/>
</dbReference>
<evidence type="ECO:0000256" key="1">
    <source>
        <dbReference type="ARBA" id="ARBA00023125"/>
    </source>
</evidence>
<evidence type="ECO:0000313" key="3">
    <source>
        <dbReference type="EMBL" id="SFN07883.1"/>
    </source>
</evidence>
<dbReference type="InterPro" id="IPR050807">
    <property type="entry name" value="TransReg_Diox_bact_type"/>
</dbReference>
<dbReference type="SUPFAM" id="SSF47413">
    <property type="entry name" value="lambda repressor-like DNA-binding domains"/>
    <property type="match status" value="1"/>
</dbReference>
<dbReference type="STRING" id="39841.SAMN05660836_02586"/>
<dbReference type="Pfam" id="PF07883">
    <property type="entry name" value="Cupin_2"/>
    <property type="match status" value="1"/>
</dbReference>
<dbReference type="EMBL" id="FOUU01000013">
    <property type="protein sequence ID" value="SFN07883.1"/>
    <property type="molecule type" value="Genomic_DNA"/>
</dbReference>